<dbReference type="OrthoDB" id="666364at2759"/>
<dbReference type="PANTHER" id="PTHR12096">
    <property type="entry name" value="NUCLEAR PROTEIN SKIP-RELATED"/>
    <property type="match status" value="1"/>
</dbReference>
<evidence type="ECO:0000313" key="7">
    <source>
        <dbReference type="Proteomes" id="UP000076722"/>
    </source>
</evidence>
<dbReference type="AlphaFoldDB" id="A0A164QW82"/>
<evidence type="ECO:0000256" key="4">
    <source>
        <dbReference type="SAM" id="MobiDB-lite"/>
    </source>
</evidence>
<feature type="region of interest" description="Disordered" evidence="4">
    <location>
        <begin position="390"/>
        <end position="440"/>
    </location>
</feature>
<dbReference type="EMBL" id="KV419424">
    <property type="protein sequence ID" value="KZS90024.1"/>
    <property type="molecule type" value="Genomic_DNA"/>
</dbReference>
<reference evidence="6 7" key="1">
    <citation type="journal article" date="2016" name="Mol. Biol. Evol.">
        <title>Comparative Genomics of Early-Diverging Mushroom-Forming Fungi Provides Insights into the Origins of Lignocellulose Decay Capabilities.</title>
        <authorList>
            <person name="Nagy L.G."/>
            <person name="Riley R."/>
            <person name="Tritt A."/>
            <person name="Adam C."/>
            <person name="Daum C."/>
            <person name="Floudas D."/>
            <person name="Sun H."/>
            <person name="Yadav J.S."/>
            <person name="Pangilinan J."/>
            <person name="Larsson K.H."/>
            <person name="Matsuura K."/>
            <person name="Barry K."/>
            <person name="Labutti K."/>
            <person name="Kuo R."/>
            <person name="Ohm R.A."/>
            <person name="Bhattacharya S.S."/>
            <person name="Shirouzu T."/>
            <person name="Yoshinaga Y."/>
            <person name="Martin F.M."/>
            <person name="Grigoriev I.V."/>
            <person name="Hibbett D.S."/>
        </authorList>
    </citation>
    <scope>NUCLEOTIDE SEQUENCE [LARGE SCALE GENOMIC DNA]</scope>
    <source>
        <strain evidence="6 7">HHB9708</strain>
    </source>
</reference>
<keyword evidence="3" id="KW-0539">Nucleus</keyword>
<proteinExistence type="inferred from homology"/>
<evidence type="ECO:0000313" key="6">
    <source>
        <dbReference type="EMBL" id="KZS90024.1"/>
    </source>
</evidence>
<dbReference type="Proteomes" id="UP000076722">
    <property type="component" value="Unassembled WGS sequence"/>
</dbReference>
<comment type="subcellular location">
    <subcellularLocation>
        <location evidence="3">Nucleus</location>
    </subcellularLocation>
</comment>
<keyword evidence="3" id="KW-0507">mRNA processing</keyword>
<dbReference type="Pfam" id="PF02731">
    <property type="entry name" value="SKIP_SNW"/>
    <property type="match status" value="1"/>
</dbReference>
<comment type="similarity">
    <text evidence="1 3">Belongs to the SNW family.</text>
</comment>
<accession>A0A164QW82</accession>
<name>A0A164QW82_9AGAM</name>
<evidence type="ECO:0000256" key="3">
    <source>
        <dbReference type="RuleBase" id="RU367140"/>
    </source>
</evidence>
<dbReference type="GO" id="GO:0005681">
    <property type="term" value="C:spliceosomal complex"/>
    <property type="evidence" value="ECO:0007669"/>
    <property type="project" value="UniProtKB-UniRule"/>
</dbReference>
<evidence type="ECO:0000256" key="2">
    <source>
        <dbReference type="ARBA" id="ARBA00022160"/>
    </source>
</evidence>
<feature type="domain" description="SKI-interacting protein SKIP SNW" evidence="5">
    <location>
        <begin position="236"/>
        <end position="392"/>
    </location>
</feature>
<comment type="function">
    <text evidence="3">Involved in pre-mRNA splicing.</text>
</comment>
<dbReference type="STRING" id="1314777.A0A164QW82"/>
<feature type="compositionally biased region" description="Low complexity" evidence="4">
    <location>
        <begin position="416"/>
        <end position="426"/>
    </location>
</feature>
<evidence type="ECO:0000259" key="5">
    <source>
        <dbReference type="Pfam" id="PF02731"/>
    </source>
</evidence>
<protein>
    <recommendedName>
        <fullName evidence="2 3">Pre-mRNA-processing protein 45</fullName>
    </recommendedName>
</protein>
<dbReference type="InterPro" id="IPR017862">
    <property type="entry name" value="SKI-int_prot_SKIP"/>
</dbReference>
<organism evidence="6 7">
    <name type="scientific">Sistotremastrum niveocremeum HHB9708</name>
    <dbReference type="NCBI Taxonomy" id="1314777"/>
    <lineage>
        <taxon>Eukaryota</taxon>
        <taxon>Fungi</taxon>
        <taxon>Dikarya</taxon>
        <taxon>Basidiomycota</taxon>
        <taxon>Agaricomycotina</taxon>
        <taxon>Agaricomycetes</taxon>
        <taxon>Sistotremastrales</taxon>
        <taxon>Sistotremastraceae</taxon>
        <taxon>Sertulicium</taxon>
        <taxon>Sertulicium niveocremeum</taxon>
    </lineage>
</organism>
<keyword evidence="3" id="KW-0508">mRNA splicing</keyword>
<gene>
    <name evidence="6" type="ORF">SISNIDRAFT_551897</name>
</gene>
<keyword evidence="7" id="KW-1185">Reference proteome</keyword>
<feature type="region of interest" description="Disordered" evidence="4">
    <location>
        <begin position="261"/>
        <end position="298"/>
    </location>
</feature>
<comment type="subunit">
    <text evidence="3">Associated with the spliceosome.</text>
</comment>
<keyword evidence="3" id="KW-0747">Spliceosome</keyword>
<sequence>MRRSSHTVSQSTSKFSASDSVFDAIHLDIHHAGGGGTQPEVASVSKDVAELEIAVGHLRSVMSVLASILPQPAHQPSVADEDETESVQDIAPRRSTIPPYGQRRGWRPESPDDFMDGGAYPECHVAQYPLEMGKKKAVSGNTLALQVDGEGNVRYDAIAQQGHRDGRVVQSQFKDLVPLAHRKDLDEQAKSLERPTEDEVQSTAERTRAALEKLVTGKIKAAQPKHVPDAQGKTSFIRYTPGQQSGEGGLKQRIIKMSEVVEDPLEPPRFKHKKIPRGPPSPPPPILRSPPRKATAQEQKEWMIPPCISNWKNNKGFTIPLDKRLAADGRGLQDVHINDNFAKFSEALFVADRHAREEVRQRSIMQQKLAQKEKAAKEEHLRLLAQQAREERGGIGAAKPSTAGKQAMATQLADYGSDSDAASEAGGSEEDEDAAKVRDEMRREKRYEREREMRMNNMGTEQRAKQLARQQNRDISEKIALGLAKPTLSKESMLDSRLFNRESLSGSFADEDSYNLYDRPLFHGSSAAAAIYKARGNIVEGNEESFGGGTEDGISKALDNDRFGLGQARVGFEGASEQEVREGPVQFEKDNGDVFGLDKFLDEAKSGRKRGLDAEA</sequence>
<feature type="compositionally biased region" description="Pro residues" evidence="4">
    <location>
        <begin position="277"/>
        <end position="288"/>
    </location>
</feature>
<dbReference type="InterPro" id="IPR004015">
    <property type="entry name" value="SKI-int_prot_SKIP_SNW-dom"/>
</dbReference>
<evidence type="ECO:0000256" key="1">
    <source>
        <dbReference type="ARBA" id="ARBA00010197"/>
    </source>
</evidence>
<dbReference type="GO" id="GO:0000398">
    <property type="term" value="P:mRNA splicing, via spliceosome"/>
    <property type="evidence" value="ECO:0007669"/>
    <property type="project" value="InterPro"/>
</dbReference>